<dbReference type="InterPro" id="IPR014710">
    <property type="entry name" value="RmlC-like_jellyroll"/>
</dbReference>
<dbReference type="Gene3D" id="2.60.120.10">
    <property type="entry name" value="Jelly Rolls"/>
    <property type="match status" value="1"/>
</dbReference>
<evidence type="ECO:0000259" key="1">
    <source>
        <dbReference type="PROSITE" id="PS50042"/>
    </source>
</evidence>
<dbReference type="Proteomes" id="UP000093186">
    <property type="component" value="Unassembled WGS sequence"/>
</dbReference>
<name>A0A1B9XZE1_9FLAO</name>
<dbReference type="InterPro" id="IPR018490">
    <property type="entry name" value="cNMP-bd_dom_sf"/>
</dbReference>
<dbReference type="CDD" id="cd00038">
    <property type="entry name" value="CAP_ED"/>
    <property type="match status" value="1"/>
</dbReference>
<dbReference type="SUPFAM" id="SSF51206">
    <property type="entry name" value="cAMP-binding domain-like"/>
    <property type="match status" value="1"/>
</dbReference>
<organism evidence="2 3">
    <name type="scientific">Tenacibaculum soleae</name>
    <dbReference type="NCBI Taxonomy" id="447689"/>
    <lineage>
        <taxon>Bacteria</taxon>
        <taxon>Pseudomonadati</taxon>
        <taxon>Bacteroidota</taxon>
        <taxon>Flavobacteriia</taxon>
        <taxon>Flavobacteriales</taxon>
        <taxon>Flavobacteriaceae</taxon>
        <taxon>Tenacibaculum</taxon>
    </lineage>
</organism>
<feature type="domain" description="Cyclic nucleotide-binding" evidence="1">
    <location>
        <begin position="10"/>
        <end position="112"/>
    </location>
</feature>
<dbReference type="RefSeq" id="WP_068704365.1">
    <property type="nucleotide sequence ID" value="NZ_MAKX01000002.1"/>
</dbReference>
<evidence type="ECO:0000313" key="3">
    <source>
        <dbReference type="Proteomes" id="UP000093186"/>
    </source>
</evidence>
<dbReference type="STRING" id="447689.BA195_08255"/>
<comment type="caution">
    <text evidence="2">The sequence shown here is derived from an EMBL/GenBank/DDBJ whole genome shotgun (WGS) entry which is preliminary data.</text>
</comment>
<dbReference type="InterPro" id="IPR000595">
    <property type="entry name" value="cNMP-bd_dom"/>
</dbReference>
<reference evidence="2 3" key="1">
    <citation type="submission" date="2016-06" db="EMBL/GenBank/DDBJ databases">
        <title>Draft Genome Sequence of Tenacibaculum soleae UCD-KL19.</title>
        <authorList>
            <person name="Eisen J.A."/>
            <person name="Coil D.A."/>
            <person name="Lujan K.M."/>
        </authorList>
    </citation>
    <scope>NUCLEOTIDE SEQUENCE [LARGE SCALE GENOMIC DNA]</scope>
    <source>
        <strain evidence="2 3">UCD-KL19</strain>
    </source>
</reference>
<gene>
    <name evidence="2" type="ORF">BA195_08255</name>
</gene>
<accession>A0A1B9XZE1</accession>
<dbReference type="EMBL" id="MAKX01000002">
    <property type="protein sequence ID" value="OCK42889.1"/>
    <property type="molecule type" value="Genomic_DNA"/>
</dbReference>
<protein>
    <recommendedName>
        <fullName evidence="1">Cyclic nucleotide-binding domain-containing protein</fullName>
    </recommendedName>
</protein>
<evidence type="ECO:0000313" key="2">
    <source>
        <dbReference type="EMBL" id="OCK42889.1"/>
    </source>
</evidence>
<dbReference type="PROSITE" id="PS50042">
    <property type="entry name" value="CNMP_BINDING_3"/>
    <property type="match status" value="1"/>
</dbReference>
<sequence>MKRLIKYINSYVTLEKEELDIVLSFFKSKTLLKDKFIMKKEQVVTDYYFIASGGLIIYEIKDEVQYTRYLAFENEFIGDITKIKNKKRSKSYIRAIENTELFSISHHDMEILYNRFPLWQKFGRLVWEDAFASVLYGIHNFQTLTAKERYLDLLKRSDLVFRVPLKDLSLFLGITPQSLSRIRKEISTAKRLQTS</sequence>
<keyword evidence="3" id="KW-1185">Reference proteome</keyword>
<proteinExistence type="predicted"/>
<dbReference type="AlphaFoldDB" id="A0A1B9XZE1"/>